<evidence type="ECO:0000256" key="8">
    <source>
        <dbReference type="ARBA" id="ARBA00022679"/>
    </source>
</evidence>
<comment type="pathway">
    <text evidence="3">Cofactor biosynthesis; riboflavin biosynthesis; riboflavin from 2-hydroxy-3-oxobutyl phosphate and 5-amino-6-(D-ribitylamino)uracil: step 2/2.</text>
</comment>
<comment type="subunit">
    <text evidence="4">Homotrimer.</text>
</comment>
<evidence type="ECO:0000256" key="5">
    <source>
        <dbReference type="ARBA" id="ARBA00012827"/>
    </source>
</evidence>
<comment type="function">
    <text evidence="2">Catalyzes the dismutation of two molecules of 6,7-dimethyl-8-ribityllumazine, resulting in the formation of riboflavin and 5-amino-6-(D-ribitylamino)uracil.</text>
</comment>
<evidence type="ECO:0000256" key="7">
    <source>
        <dbReference type="ARBA" id="ARBA00022619"/>
    </source>
</evidence>
<keyword evidence="9" id="KW-0677">Repeat</keyword>
<name>A0A1I4KYA4_9PROT</name>
<dbReference type="GO" id="GO:0009231">
    <property type="term" value="P:riboflavin biosynthetic process"/>
    <property type="evidence" value="ECO:0007669"/>
    <property type="project" value="UniProtKB-KW"/>
</dbReference>
<dbReference type="NCBIfam" id="TIGR00187">
    <property type="entry name" value="ribE"/>
    <property type="match status" value="1"/>
</dbReference>
<dbReference type="AlphaFoldDB" id="A0A1I4KYA4"/>
<evidence type="ECO:0000256" key="1">
    <source>
        <dbReference type="ARBA" id="ARBA00000968"/>
    </source>
</evidence>
<dbReference type="Gene3D" id="2.40.30.20">
    <property type="match status" value="2"/>
</dbReference>
<dbReference type="GO" id="GO:0004746">
    <property type="term" value="F:riboflavin synthase activity"/>
    <property type="evidence" value="ECO:0007669"/>
    <property type="project" value="UniProtKB-UniRule"/>
</dbReference>
<dbReference type="NCBIfam" id="NF009566">
    <property type="entry name" value="PRK13020.1"/>
    <property type="match status" value="1"/>
</dbReference>
<dbReference type="PANTHER" id="PTHR21098">
    <property type="entry name" value="RIBOFLAVIN SYNTHASE ALPHA CHAIN"/>
    <property type="match status" value="1"/>
</dbReference>
<feature type="repeat" description="Lumazine-binding" evidence="11">
    <location>
        <begin position="23"/>
        <end position="118"/>
    </location>
</feature>
<sequence>MLVIASPRSIIKAMALNVRKIKMFTGIIEAIGEIKQLTQKSNAISLQIEPGKLEMGDVKVGDSIAVNGVCLTVTSLSNHLFTVDVSEETLHCTFGLDRVGNDVNLEKAMRLTDRLGGHLVSGHVDGIGEVTKFEQVGENYLLAIKSPPSLLKYITVKGSITINGVSLTVNRICDDILAINLIPHTLAETNLKHLKPGERLNLESDMLARYVARLMELSSGR</sequence>
<keyword evidence="7" id="KW-0686">Riboflavin biosynthesis</keyword>
<evidence type="ECO:0000256" key="3">
    <source>
        <dbReference type="ARBA" id="ARBA00004887"/>
    </source>
</evidence>
<gene>
    <name evidence="13" type="ORF">SAMN05421863_100551</name>
</gene>
<feature type="repeat" description="Lumazine-binding" evidence="11">
    <location>
        <begin position="119"/>
        <end position="215"/>
    </location>
</feature>
<dbReference type="FunFam" id="2.40.30.20:FF:000004">
    <property type="entry name" value="Riboflavin synthase, alpha subunit"/>
    <property type="match status" value="1"/>
</dbReference>
<proteinExistence type="predicted"/>
<evidence type="ECO:0000313" key="13">
    <source>
        <dbReference type="EMBL" id="SFL83377.1"/>
    </source>
</evidence>
<dbReference type="PIRSF" id="PIRSF000498">
    <property type="entry name" value="Riboflavin_syn_A"/>
    <property type="match status" value="1"/>
</dbReference>
<dbReference type="InterPro" id="IPR001783">
    <property type="entry name" value="Lumazine-bd"/>
</dbReference>
<feature type="domain" description="Lumazine-binding" evidence="12">
    <location>
        <begin position="119"/>
        <end position="215"/>
    </location>
</feature>
<organism evidence="13 14">
    <name type="scientific">Nitrosomonas communis</name>
    <dbReference type="NCBI Taxonomy" id="44574"/>
    <lineage>
        <taxon>Bacteria</taxon>
        <taxon>Pseudomonadati</taxon>
        <taxon>Pseudomonadota</taxon>
        <taxon>Betaproteobacteria</taxon>
        <taxon>Nitrosomonadales</taxon>
        <taxon>Nitrosomonadaceae</taxon>
        <taxon>Nitrosomonas</taxon>
    </lineage>
</organism>
<dbReference type="SUPFAM" id="SSF63380">
    <property type="entry name" value="Riboflavin synthase domain-like"/>
    <property type="match status" value="2"/>
</dbReference>
<comment type="catalytic activity">
    <reaction evidence="1">
        <text>2 6,7-dimethyl-8-(1-D-ribityl)lumazine + H(+) = 5-amino-6-(D-ribitylamino)uracil + riboflavin</text>
        <dbReference type="Rhea" id="RHEA:20772"/>
        <dbReference type="ChEBI" id="CHEBI:15378"/>
        <dbReference type="ChEBI" id="CHEBI:15934"/>
        <dbReference type="ChEBI" id="CHEBI:57986"/>
        <dbReference type="ChEBI" id="CHEBI:58201"/>
        <dbReference type="EC" id="2.5.1.9"/>
    </reaction>
</comment>
<evidence type="ECO:0000256" key="9">
    <source>
        <dbReference type="ARBA" id="ARBA00022737"/>
    </source>
</evidence>
<dbReference type="EC" id="2.5.1.9" evidence="5 10"/>
<evidence type="ECO:0000256" key="2">
    <source>
        <dbReference type="ARBA" id="ARBA00002803"/>
    </source>
</evidence>
<evidence type="ECO:0000256" key="6">
    <source>
        <dbReference type="ARBA" id="ARBA00013950"/>
    </source>
</evidence>
<protein>
    <recommendedName>
        <fullName evidence="6 10">Riboflavin synthase</fullName>
        <ecNumber evidence="5 10">2.5.1.9</ecNumber>
    </recommendedName>
</protein>
<evidence type="ECO:0000259" key="12">
    <source>
        <dbReference type="PROSITE" id="PS51177"/>
    </source>
</evidence>
<dbReference type="Proteomes" id="UP000183287">
    <property type="component" value="Unassembled WGS sequence"/>
</dbReference>
<dbReference type="InterPro" id="IPR017938">
    <property type="entry name" value="Riboflavin_synthase-like_b-brl"/>
</dbReference>
<dbReference type="InterPro" id="IPR023366">
    <property type="entry name" value="ATP_synth_asu-like_sf"/>
</dbReference>
<evidence type="ECO:0000256" key="10">
    <source>
        <dbReference type="NCBIfam" id="TIGR00187"/>
    </source>
</evidence>
<keyword evidence="14" id="KW-1185">Reference proteome</keyword>
<dbReference type="CDD" id="cd00402">
    <property type="entry name" value="Riboflavin_synthase_like"/>
    <property type="match status" value="1"/>
</dbReference>
<dbReference type="PROSITE" id="PS51177">
    <property type="entry name" value="LUMAZINE_BIND"/>
    <property type="match status" value="2"/>
</dbReference>
<accession>A0A1I4KYA4</accession>
<evidence type="ECO:0000313" key="14">
    <source>
        <dbReference type="Proteomes" id="UP000183287"/>
    </source>
</evidence>
<dbReference type="FunFam" id="2.40.30.20:FF:000003">
    <property type="entry name" value="Riboflavin synthase, alpha subunit"/>
    <property type="match status" value="1"/>
</dbReference>
<dbReference type="STRING" id="44574.AAW31_08335"/>
<dbReference type="PANTHER" id="PTHR21098:SF12">
    <property type="entry name" value="RIBOFLAVIN SYNTHASE"/>
    <property type="match status" value="1"/>
</dbReference>
<dbReference type="InterPro" id="IPR026017">
    <property type="entry name" value="Lumazine-bd_dom"/>
</dbReference>
<reference evidence="14" key="1">
    <citation type="submission" date="2016-10" db="EMBL/GenBank/DDBJ databases">
        <authorList>
            <person name="Varghese N."/>
            <person name="Submissions S."/>
        </authorList>
    </citation>
    <scope>NUCLEOTIDE SEQUENCE [LARGE SCALE GENOMIC DNA]</scope>
    <source>
        <strain evidence="14">Nm44</strain>
    </source>
</reference>
<dbReference type="EMBL" id="FOUB01000005">
    <property type="protein sequence ID" value="SFL83377.1"/>
    <property type="molecule type" value="Genomic_DNA"/>
</dbReference>
<dbReference type="NCBIfam" id="NF006767">
    <property type="entry name" value="PRK09289.1"/>
    <property type="match status" value="1"/>
</dbReference>
<feature type="domain" description="Lumazine-binding" evidence="12">
    <location>
        <begin position="23"/>
        <end position="118"/>
    </location>
</feature>
<keyword evidence="8" id="KW-0808">Transferase</keyword>
<dbReference type="Pfam" id="PF00677">
    <property type="entry name" value="Lum_binding"/>
    <property type="match status" value="2"/>
</dbReference>
<evidence type="ECO:0000256" key="4">
    <source>
        <dbReference type="ARBA" id="ARBA00011233"/>
    </source>
</evidence>
<evidence type="ECO:0000256" key="11">
    <source>
        <dbReference type="PROSITE-ProRule" id="PRU00524"/>
    </source>
</evidence>